<protein>
    <recommendedName>
        <fullName evidence="5">Elongator complex protein 6</fullName>
    </recommendedName>
</protein>
<reference evidence="3 4" key="1">
    <citation type="journal article" date="2013" name="BMC Genomics">
        <title>The miniature genome of a carnivorous plant Genlisea aurea contains a low number of genes and short non-coding sequences.</title>
        <authorList>
            <person name="Leushkin E.V."/>
            <person name="Sutormin R.A."/>
            <person name="Nabieva E.R."/>
            <person name="Penin A.A."/>
            <person name="Kondrashov A.S."/>
            <person name="Logacheva M.D."/>
        </authorList>
    </citation>
    <scope>NUCLEOTIDE SEQUENCE [LARGE SCALE GENOMIC DNA]</scope>
</reference>
<dbReference type="InterPro" id="IPR027417">
    <property type="entry name" value="P-loop_NTPase"/>
</dbReference>
<evidence type="ECO:0000313" key="4">
    <source>
        <dbReference type="Proteomes" id="UP000015453"/>
    </source>
</evidence>
<dbReference type="Pfam" id="PF09807">
    <property type="entry name" value="ELP6"/>
    <property type="match status" value="2"/>
</dbReference>
<proteinExistence type="inferred from homology"/>
<dbReference type="InterPro" id="IPR018627">
    <property type="entry name" value="ELP6"/>
</dbReference>
<dbReference type="OrthoDB" id="9995306at2759"/>
<dbReference type="CDD" id="cd19495">
    <property type="entry name" value="Elp6"/>
    <property type="match status" value="1"/>
</dbReference>
<dbReference type="GO" id="GO:0002098">
    <property type="term" value="P:tRNA wobble uridine modification"/>
    <property type="evidence" value="ECO:0007669"/>
    <property type="project" value="InterPro"/>
</dbReference>
<keyword evidence="4" id="KW-1185">Reference proteome</keyword>
<evidence type="ECO:0000256" key="2">
    <source>
        <dbReference type="ARBA" id="ARBA00008837"/>
    </source>
</evidence>
<dbReference type="Gene3D" id="3.40.50.300">
    <property type="entry name" value="P-loop containing nucleotide triphosphate hydrolases"/>
    <property type="match status" value="1"/>
</dbReference>
<dbReference type="UniPathway" id="UPA00988"/>
<evidence type="ECO:0000256" key="1">
    <source>
        <dbReference type="ARBA" id="ARBA00005043"/>
    </source>
</evidence>
<dbReference type="GO" id="GO:0033588">
    <property type="term" value="C:elongator holoenzyme complex"/>
    <property type="evidence" value="ECO:0007669"/>
    <property type="project" value="InterPro"/>
</dbReference>
<dbReference type="PANTHER" id="PTHR16184">
    <property type="entry name" value="ELONGATOR COMPLEX PROTEIN 6"/>
    <property type="match status" value="1"/>
</dbReference>
<accession>S8E2P4</accession>
<comment type="similarity">
    <text evidence="2">Belongs to the ELP6 family.</text>
</comment>
<evidence type="ECO:0000313" key="3">
    <source>
        <dbReference type="EMBL" id="EPS69923.1"/>
    </source>
</evidence>
<dbReference type="EMBL" id="AUSU01001899">
    <property type="protein sequence ID" value="EPS69923.1"/>
    <property type="molecule type" value="Genomic_DNA"/>
</dbReference>
<gene>
    <name evidence="3" type="ORF">M569_04844</name>
</gene>
<dbReference type="AlphaFoldDB" id="S8E2P4"/>
<dbReference type="SUPFAM" id="SSF52540">
    <property type="entry name" value="P-loop containing nucleoside triphosphate hydrolases"/>
    <property type="match status" value="1"/>
</dbReference>
<comment type="caution">
    <text evidence="3">The sequence shown here is derived from an EMBL/GenBank/DDBJ whole genome shotgun (WGS) entry which is preliminary data.</text>
</comment>
<evidence type="ECO:0008006" key="5">
    <source>
        <dbReference type="Google" id="ProtNLM"/>
    </source>
</evidence>
<dbReference type="PANTHER" id="PTHR16184:SF6">
    <property type="entry name" value="ELONGATOR COMPLEX PROTEIN 6"/>
    <property type="match status" value="1"/>
</dbReference>
<dbReference type="Proteomes" id="UP000015453">
    <property type="component" value="Unassembled WGS sequence"/>
</dbReference>
<sequence>MGTLEVAGVLDEAVGDCGGGRMVVVEDCVETGGAFVVHYLLKRSLSASDAAVVFVAFAQPLAHYDRILRRMGCNLDAYRDRKRFQFFDVFSAADGLLDDIVLQLYGKIHGTVESFAGERPVVVIIDDISVMEIDANEALVLDFLKSCCSLSPQFGCSLVALIHGDVYSSMDQPSLLLQLEYMADVVVKVEPLATGLAADVHGQLTVSKKRNRAHDMQFRIKDSGVELFYPGTKGC</sequence>
<comment type="pathway">
    <text evidence="1">tRNA modification; 5-methoxycarbonylmethyl-2-thiouridine-tRNA biosynthesis.</text>
</comment>
<organism evidence="3 4">
    <name type="scientific">Genlisea aurea</name>
    <dbReference type="NCBI Taxonomy" id="192259"/>
    <lineage>
        <taxon>Eukaryota</taxon>
        <taxon>Viridiplantae</taxon>
        <taxon>Streptophyta</taxon>
        <taxon>Embryophyta</taxon>
        <taxon>Tracheophyta</taxon>
        <taxon>Spermatophyta</taxon>
        <taxon>Magnoliopsida</taxon>
        <taxon>eudicotyledons</taxon>
        <taxon>Gunneridae</taxon>
        <taxon>Pentapetalae</taxon>
        <taxon>asterids</taxon>
        <taxon>lamiids</taxon>
        <taxon>Lamiales</taxon>
        <taxon>Lentibulariaceae</taxon>
        <taxon>Genlisea</taxon>
    </lineage>
</organism>
<name>S8E2P4_9LAMI</name>